<comment type="subcellular location">
    <subcellularLocation>
        <location evidence="1">Nucleus</location>
    </subcellularLocation>
</comment>
<dbReference type="InterPro" id="IPR052181">
    <property type="entry name" value="5hmC_binding"/>
</dbReference>
<dbReference type="Pfam" id="PF01878">
    <property type="entry name" value="EVE"/>
    <property type="match status" value="1"/>
</dbReference>
<evidence type="ECO:0000256" key="1">
    <source>
        <dbReference type="ARBA" id="ARBA00004123"/>
    </source>
</evidence>
<dbReference type="InterPro" id="IPR015947">
    <property type="entry name" value="PUA-like_sf"/>
</dbReference>
<keyword evidence="5" id="KW-1185">Reference proteome</keyword>
<keyword evidence="2" id="KW-0539">Nucleus</keyword>
<dbReference type="InterPro" id="IPR047197">
    <property type="entry name" value="THYN1-like_EVE"/>
</dbReference>
<evidence type="ECO:0000313" key="4">
    <source>
        <dbReference type="EMBL" id="KAJ2847382.1"/>
    </source>
</evidence>
<protein>
    <recommendedName>
        <fullName evidence="3">EVE domain-containing protein</fullName>
    </recommendedName>
</protein>
<dbReference type="Proteomes" id="UP001139887">
    <property type="component" value="Unassembled WGS sequence"/>
</dbReference>
<evidence type="ECO:0000313" key="5">
    <source>
        <dbReference type="Proteomes" id="UP001139887"/>
    </source>
</evidence>
<evidence type="ECO:0000256" key="2">
    <source>
        <dbReference type="ARBA" id="ARBA00023242"/>
    </source>
</evidence>
<accession>A0A9W8I4D2</accession>
<organism evidence="4 5">
    <name type="scientific">Coemansia brasiliensis</name>
    <dbReference type="NCBI Taxonomy" id="2650707"/>
    <lineage>
        <taxon>Eukaryota</taxon>
        <taxon>Fungi</taxon>
        <taxon>Fungi incertae sedis</taxon>
        <taxon>Zoopagomycota</taxon>
        <taxon>Kickxellomycotina</taxon>
        <taxon>Kickxellomycetes</taxon>
        <taxon>Kickxellales</taxon>
        <taxon>Kickxellaceae</taxon>
        <taxon>Coemansia</taxon>
    </lineage>
</organism>
<feature type="domain" description="EVE" evidence="3">
    <location>
        <begin position="7"/>
        <end position="153"/>
    </location>
</feature>
<reference evidence="4" key="1">
    <citation type="submission" date="2022-07" db="EMBL/GenBank/DDBJ databases">
        <title>Phylogenomic reconstructions and comparative analyses of Kickxellomycotina fungi.</title>
        <authorList>
            <person name="Reynolds N.K."/>
            <person name="Stajich J.E."/>
            <person name="Barry K."/>
            <person name="Grigoriev I.V."/>
            <person name="Crous P."/>
            <person name="Smith M.E."/>
        </authorList>
    </citation>
    <scope>NUCLEOTIDE SEQUENCE</scope>
    <source>
        <strain evidence="4">NRRL 1566</strain>
    </source>
</reference>
<dbReference type="PANTHER" id="PTHR14087">
    <property type="entry name" value="THYMOCYTE NUCLEAR PROTEIN 1"/>
    <property type="match status" value="1"/>
</dbReference>
<dbReference type="InterPro" id="IPR002740">
    <property type="entry name" value="EVE_domain"/>
</dbReference>
<dbReference type="SUPFAM" id="SSF88697">
    <property type="entry name" value="PUA domain-like"/>
    <property type="match status" value="1"/>
</dbReference>
<name>A0A9W8I4D2_9FUNG</name>
<sequence>MKSEPETRIVKGKDVSFGITDLQAMENSTSQWDGVRNYKARNYMRDEMKLGDKVLFYHSNCKVPGIAGIATVVREGYPDYTAFDPGHPYYDPKSNQDTPKWFMVDIKLEKKLDRVLPLSELKQYRELREMVLVKQGRLSVQPVRQSEYNFIMALL</sequence>
<gene>
    <name evidence="4" type="ORF">IWW36_003883</name>
</gene>
<dbReference type="FunFam" id="3.10.590.10:FF:000006">
    <property type="entry name" value="Chromosome 7, whole genome shotgun sequence"/>
    <property type="match status" value="1"/>
</dbReference>
<dbReference type="OrthoDB" id="41445at2759"/>
<dbReference type="GO" id="GO:0005634">
    <property type="term" value="C:nucleus"/>
    <property type="evidence" value="ECO:0007669"/>
    <property type="project" value="UniProtKB-SubCell"/>
</dbReference>
<dbReference type="Gene3D" id="3.10.590.10">
    <property type="entry name" value="ph1033 like domains"/>
    <property type="match status" value="1"/>
</dbReference>
<dbReference type="AlphaFoldDB" id="A0A9W8I4D2"/>
<dbReference type="EMBL" id="JANBUW010000326">
    <property type="protein sequence ID" value="KAJ2847382.1"/>
    <property type="molecule type" value="Genomic_DNA"/>
</dbReference>
<dbReference type="PANTHER" id="PTHR14087:SF7">
    <property type="entry name" value="THYMOCYTE NUCLEAR PROTEIN 1"/>
    <property type="match status" value="1"/>
</dbReference>
<evidence type="ECO:0000259" key="3">
    <source>
        <dbReference type="Pfam" id="PF01878"/>
    </source>
</evidence>
<proteinExistence type="predicted"/>
<dbReference type="CDD" id="cd21133">
    <property type="entry name" value="EVE"/>
    <property type="match status" value="1"/>
</dbReference>
<comment type="caution">
    <text evidence="4">The sequence shown here is derived from an EMBL/GenBank/DDBJ whole genome shotgun (WGS) entry which is preliminary data.</text>
</comment>